<proteinExistence type="predicted"/>
<keyword evidence="2" id="KW-1185">Reference proteome</keyword>
<evidence type="ECO:0000313" key="2">
    <source>
        <dbReference type="Proteomes" id="UP001165960"/>
    </source>
</evidence>
<organism evidence="1 2">
    <name type="scientific">Entomophthora muscae</name>
    <dbReference type="NCBI Taxonomy" id="34485"/>
    <lineage>
        <taxon>Eukaryota</taxon>
        <taxon>Fungi</taxon>
        <taxon>Fungi incertae sedis</taxon>
        <taxon>Zoopagomycota</taxon>
        <taxon>Entomophthoromycotina</taxon>
        <taxon>Entomophthoromycetes</taxon>
        <taxon>Entomophthorales</taxon>
        <taxon>Entomophthoraceae</taxon>
        <taxon>Entomophthora</taxon>
    </lineage>
</organism>
<sequence>MIYWNFTTTYSNCSKKDFSEVKNKVDGFQAKKTTLFIWYQIQEKISTKKISKLQEALSNQEKQIGLLEEDLDIPCLENQAYTDKLDKHHALMASLQDQLERMNNKLASLEHKSQASYRNSSGQEEYQSLDSEEETNQRLPHSIQVFEVVSENNGPSVVTIEETVQHLEAWQEEAHKAVSKARFADSKINCNQPASPIWKAVPTTTISNNTSPFFKPANLPKFDRKRKFAMFLWVCPNSMYEADEAMKDAIIINCLDTDTQTLILPHLPENNWTCANISQALMEEFGIQEALLKKD</sequence>
<dbReference type="EMBL" id="QTSX02001471">
    <property type="protein sequence ID" value="KAJ9081538.1"/>
    <property type="molecule type" value="Genomic_DNA"/>
</dbReference>
<gene>
    <name evidence="1" type="ORF">DSO57_1013670</name>
</gene>
<comment type="caution">
    <text evidence="1">The sequence shown here is derived from an EMBL/GenBank/DDBJ whole genome shotgun (WGS) entry which is preliminary data.</text>
</comment>
<name>A0ACC2U403_9FUNG</name>
<dbReference type="Proteomes" id="UP001165960">
    <property type="component" value="Unassembled WGS sequence"/>
</dbReference>
<evidence type="ECO:0000313" key="1">
    <source>
        <dbReference type="EMBL" id="KAJ9081538.1"/>
    </source>
</evidence>
<protein>
    <submittedName>
        <fullName evidence="1">Uncharacterized protein</fullName>
    </submittedName>
</protein>
<accession>A0ACC2U403</accession>
<reference evidence="1" key="1">
    <citation type="submission" date="2022-04" db="EMBL/GenBank/DDBJ databases">
        <title>Genome of the entomopathogenic fungus Entomophthora muscae.</title>
        <authorList>
            <person name="Elya C."/>
            <person name="Lovett B.R."/>
            <person name="Lee E."/>
            <person name="Macias A.M."/>
            <person name="Hajek A.E."/>
            <person name="De Bivort B.L."/>
            <person name="Kasson M.T."/>
            <person name="De Fine Licht H.H."/>
            <person name="Stajich J.E."/>
        </authorList>
    </citation>
    <scope>NUCLEOTIDE SEQUENCE</scope>
    <source>
        <strain evidence="1">Berkeley</strain>
    </source>
</reference>